<feature type="compositionally biased region" description="Basic residues" evidence="1">
    <location>
        <begin position="1"/>
        <end position="10"/>
    </location>
</feature>
<protein>
    <submittedName>
        <fullName evidence="2">Uncharacterized protein</fullName>
    </submittedName>
</protein>
<proteinExistence type="predicted"/>
<dbReference type="EMBL" id="JATAAI010000048">
    <property type="protein sequence ID" value="KAK1733510.1"/>
    <property type="molecule type" value="Genomic_DNA"/>
</dbReference>
<sequence>MAKGVKRKKSNTAGAAPAADARAIETEKDQTTADGINDVNAKNKKVVCIVYLMERNTCDDLDHAAQIILSEISSLKTKAKTKKLSTVYRRVEIKPCWTANLAHFRLLLHEVAYEEERNQEIYLIQPLQNASVKLTPNNIMDTITSFENSLYQGNLHFLVLHDAVESGSRPWKLTTFDDESLSLTISSLTEIACDGINNSDKIEEEDYQAAIEASLFTVNARQTQAAVEASLFTVNEADDDANEEKKPAPR</sequence>
<dbReference type="Proteomes" id="UP001224775">
    <property type="component" value="Unassembled WGS sequence"/>
</dbReference>
<gene>
    <name evidence="2" type="ORF">QTG54_015798</name>
</gene>
<feature type="region of interest" description="Disordered" evidence="1">
    <location>
        <begin position="1"/>
        <end position="30"/>
    </location>
</feature>
<keyword evidence="3" id="KW-1185">Reference proteome</keyword>
<dbReference type="AlphaFoldDB" id="A0AAD8XUA3"/>
<evidence type="ECO:0000313" key="2">
    <source>
        <dbReference type="EMBL" id="KAK1733510.1"/>
    </source>
</evidence>
<accession>A0AAD8XUA3</accession>
<comment type="caution">
    <text evidence="2">The sequence shown here is derived from an EMBL/GenBank/DDBJ whole genome shotgun (WGS) entry which is preliminary data.</text>
</comment>
<evidence type="ECO:0000256" key="1">
    <source>
        <dbReference type="SAM" id="MobiDB-lite"/>
    </source>
</evidence>
<reference evidence="2" key="1">
    <citation type="submission" date="2023-06" db="EMBL/GenBank/DDBJ databases">
        <title>Survivors Of The Sea: Transcriptome response of Skeletonema marinoi to long-term dormancy.</title>
        <authorList>
            <person name="Pinder M.I.M."/>
            <person name="Kourtchenko O."/>
            <person name="Robertson E.K."/>
            <person name="Larsson T."/>
            <person name="Maumus F."/>
            <person name="Osuna-Cruz C.M."/>
            <person name="Vancaester E."/>
            <person name="Stenow R."/>
            <person name="Vandepoele K."/>
            <person name="Ploug H."/>
            <person name="Bruchert V."/>
            <person name="Godhe A."/>
            <person name="Topel M."/>
        </authorList>
    </citation>
    <scope>NUCLEOTIDE SEQUENCE</scope>
    <source>
        <strain evidence="2">R05AC</strain>
    </source>
</reference>
<name>A0AAD8XUA3_9STRA</name>
<evidence type="ECO:0000313" key="3">
    <source>
        <dbReference type="Proteomes" id="UP001224775"/>
    </source>
</evidence>
<organism evidence="2 3">
    <name type="scientific">Skeletonema marinoi</name>
    <dbReference type="NCBI Taxonomy" id="267567"/>
    <lineage>
        <taxon>Eukaryota</taxon>
        <taxon>Sar</taxon>
        <taxon>Stramenopiles</taxon>
        <taxon>Ochrophyta</taxon>
        <taxon>Bacillariophyta</taxon>
        <taxon>Coscinodiscophyceae</taxon>
        <taxon>Thalassiosirophycidae</taxon>
        <taxon>Thalassiosirales</taxon>
        <taxon>Skeletonemataceae</taxon>
        <taxon>Skeletonema</taxon>
        <taxon>Skeletonema marinoi-dohrnii complex</taxon>
    </lineage>
</organism>